<evidence type="ECO:0000313" key="1">
    <source>
        <dbReference type="EMBL" id="RRT81938.1"/>
    </source>
</evidence>
<protein>
    <submittedName>
        <fullName evidence="1">Uncharacterized protein</fullName>
    </submittedName>
</protein>
<name>A0A427B090_ENSVE</name>
<dbReference type="AlphaFoldDB" id="A0A427B090"/>
<dbReference type="Proteomes" id="UP000287651">
    <property type="component" value="Unassembled WGS sequence"/>
</dbReference>
<accession>A0A427B090</accession>
<comment type="caution">
    <text evidence="1">The sequence shown here is derived from an EMBL/GenBank/DDBJ whole genome shotgun (WGS) entry which is preliminary data.</text>
</comment>
<dbReference type="EMBL" id="AMZH03000794">
    <property type="protein sequence ID" value="RRT81938.1"/>
    <property type="molecule type" value="Genomic_DNA"/>
</dbReference>
<proteinExistence type="predicted"/>
<reference evidence="1 2" key="1">
    <citation type="journal article" date="2014" name="Agronomy (Basel)">
        <title>A Draft Genome Sequence for Ensete ventricosum, the Drought-Tolerant Tree Against Hunger.</title>
        <authorList>
            <person name="Harrison J."/>
            <person name="Moore K.A."/>
            <person name="Paszkiewicz K."/>
            <person name="Jones T."/>
            <person name="Grant M."/>
            <person name="Ambacheew D."/>
            <person name="Muzemil S."/>
            <person name="Studholme D.J."/>
        </authorList>
    </citation>
    <scope>NUCLEOTIDE SEQUENCE [LARGE SCALE GENOMIC DNA]</scope>
</reference>
<gene>
    <name evidence="1" type="ORF">B296_00003284</name>
</gene>
<organism evidence="1 2">
    <name type="scientific">Ensete ventricosum</name>
    <name type="common">Abyssinian banana</name>
    <name type="synonym">Musa ensete</name>
    <dbReference type="NCBI Taxonomy" id="4639"/>
    <lineage>
        <taxon>Eukaryota</taxon>
        <taxon>Viridiplantae</taxon>
        <taxon>Streptophyta</taxon>
        <taxon>Embryophyta</taxon>
        <taxon>Tracheophyta</taxon>
        <taxon>Spermatophyta</taxon>
        <taxon>Magnoliopsida</taxon>
        <taxon>Liliopsida</taxon>
        <taxon>Zingiberales</taxon>
        <taxon>Musaceae</taxon>
        <taxon>Ensete</taxon>
    </lineage>
</organism>
<sequence>MKTSQEMLVSQRSSPTPSNFLVFLSTSRATPTSPAPSALPLGATCLFFLHSITEKMMHTLPTKEGACDSILYQKQPMRTRMRKLTTRKRRRMIQNERTSSMGSLWPLAPDLLTALMESFGDRHHGSGLVASV</sequence>
<evidence type="ECO:0000313" key="2">
    <source>
        <dbReference type="Proteomes" id="UP000287651"/>
    </source>
</evidence>